<feature type="region of interest" description="Disordered" evidence="2">
    <location>
        <begin position="165"/>
        <end position="186"/>
    </location>
</feature>
<organism evidence="4 5">
    <name type="scientific">Steinernema glaseri</name>
    <dbReference type="NCBI Taxonomy" id="37863"/>
    <lineage>
        <taxon>Eukaryota</taxon>
        <taxon>Metazoa</taxon>
        <taxon>Ecdysozoa</taxon>
        <taxon>Nematoda</taxon>
        <taxon>Chromadorea</taxon>
        <taxon>Rhabditida</taxon>
        <taxon>Tylenchina</taxon>
        <taxon>Panagrolaimomorpha</taxon>
        <taxon>Strongyloidoidea</taxon>
        <taxon>Steinernematidae</taxon>
        <taxon>Steinernema</taxon>
    </lineage>
</organism>
<evidence type="ECO:0000259" key="3">
    <source>
        <dbReference type="Pfam" id="PF00125"/>
    </source>
</evidence>
<evidence type="ECO:0000256" key="2">
    <source>
        <dbReference type="SAM" id="MobiDB-lite"/>
    </source>
</evidence>
<evidence type="ECO:0000256" key="1">
    <source>
        <dbReference type="ARBA" id="ARBA00010343"/>
    </source>
</evidence>
<reference evidence="5" key="1">
    <citation type="submission" date="2016-11" db="UniProtKB">
        <authorList>
            <consortium name="WormBaseParasite"/>
        </authorList>
    </citation>
    <scope>IDENTIFICATION</scope>
</reference>
<feature type="compositionally biased region" description="Acidic residues" evidence="2">
    <location>
        <begin position="94"/>
        <end position="111"/>
    </location>
</feature>
<dbReference type="Pfam" id="PF00125">
    <property type="entry name" value="Histone"/>
    <property type="match status" value="1"/>
</dbReference>
<feature type="region of interest" description="Disordered" evidence="2">
    <location>
        <begin position="235"/>
        <end position="267"/>
    </location>
</feature>
<dbReference type="GO" id="GO:0030527">
    <property type="term" value="F:structural constituent of chromatin"/>
    <property type="evidence" value="ECO:0007669"/>
    <property type="project" value="InterPro"/>
</dbReference>
<dbReference type="GO" id="GO:0003677">
    <property type="term" value="F:DNA binding"/>
    <property type="evidence" value="ECO:0007669"/>
    <property type="project" value="InterPro"/>
</dbReference>
<dbReference type="SUPFAM" id="SSF47113">
    <property type="entry name" value="Histone-fold"/>
    <property type="match status" value="1"/>
</dbReference>
<evidence type="ECO:0000313" key="4">
    <source>
        <dbReference type="Proteomes" id="UP000095287"/>
    </source>
</evidence>
<proteinExistence type="inferred from homology"/>
<sequence>MVRPRSGTRQAFKHKERNDLRFEDDASVDGWESGKENRLSSEVSGFVSRNVTRTGPGSELSGFVSTHHGLPSDVSGFVSRTGTLRRAPESTMISDDEEEWSDESEVDDDENVDEADAASGFVTDESSGFVSPRKAIPSEISGFVSHPRDNGPIVGHPVEDMFENESEWSDENDDDEASGFVSRREPVSNVETHWPFAQDGDSEASGFVMRKGTTSEASGFVSRRGLPNLAPQLLSRNRPQRSGFGNRKWDTQDEDSEVSGFVNRKGAPSDVSGFVSRRGVPSVASQLLSRHRAQINVSNVFGAHNNLPSEASEYTSTREPITIVRTGGPKPKIGRKATKGRMTKKGRLPPGARAEMEIRKYRRTAAQLIPKLPFSRVVRETCQFLRADLFRFSKEAMVALQEATEAVIVTLFERAQICARHGKRVTVMPKDMQLVRLIGDDV</sequence>
<accession>A0A1I7YS00</accession>
<name>A0A1I7YS00_9BILA</name>
<dbReference type="WBParaSite" id="L893_g18891.t1">
    <property type="protein sequence ID" value="L893_g18891.t1"/>
    <property type="gene ID" value="L893_g18891"/>
</dbReference>
<dbReference type="PRINTS" id="PR00622">
    <property type="entry name" value="HISTONEH3"/>
</dbReference>
<evidence type="ECO:0000313" key="5">
    <source>
        <dbReference type="WBParaSite" id="L893_g18891.t1"/>
    </source>
</evidence>
<dbReference type="PANTHER" id="PTHR11426">
    <property type="entry name" value="HISTONE H3"/>
    <property type="match status" value="1"/>
</dbReference>
<dbReference type="GO" id="GO:0000786">
    <property type="term" value="C:nucleosome"/>
    <property type="evidence" value="ECO:0007669"/>
    <property type="project" value="InterPro"/>
</dbReference>
<dbReference type="Proteomes" id="UP000095287">
    <property type="component" value="Unplaced"/>
</dbReference>
<dbReference type="SMART" id="SM00428">
    <property type="entry name" value="H3"/>
    <property type="match status" value="1"/>
</dbReference>
<feature type="region of interest" description="Disordered" evidence="2">
    <location>
        <begin position="323"/>
        <end position="350"/>
    </location>
</feature>
<comment type="similarity">
    <text evidence="1">Belongs to the histone H3 family.</text>
</comment>
<dbReference type="CDD" id="cd22911">
    <property type="entry name" value="HFD_H3"/>
    <property type="match status" value="1"/>
</dbReference>
<dbReference type="GO" id="GO:0046982">
    <property type="term" value="F:protein heterodimerization activity"/>
    <property type="evidence" value="ECO:0007669"/>
    <property type="project" value="InterPro"/>
</dbReference>
<feature type="region of interest" description="Disordered" evidence="2">
    <location>
        <begin position="1"/>
        <end position="111"/>
    </location>
</feature>
<dbReference type="InterPro" id="IPR007125">
    <property type="entry name" value="H2A/H2B/H3"/>
</dbReference>
<dbReference type="Gene3D" id="1.10.20.10">
    <property type="entry name" value="Histone, subunit A"/>
    <property type="match status" value="1"/>
</dbReference>
<feature type="domain" description="Core Histone H2A/H2B/H3" evidence="3">
    <location>
        <begin position="350"/>
        <end position="436"/>
    </location>
</feature>
<dbReference type="AlphaFoldDB" id="A0A1I7YS00"/>
<protein>
    <submittedName>
        <fullName evidence="5">Histone domain-containing protein</fullName>
    </submittedName>
</protein>
<dbReference type="InterPro" id="IPR009072">
    <property type="entry name" value="Histone-fold"/>
</dbReference>
<feature type="compositionally biased region" description="Polar residues" evidence="2">
    <location>
        <begin position="40"/>
        <end position="55"/>
    </location>
</feature>
<feature type="compositionally biased region" description="Acidic residues" evidence="2">
    <location>
        <begin position="165"/>
        <end position="177"/>
    </location>
</feature>
<dbReference type="InterPro" id="IPR000164">
    <property type="entry name" value="Histone_H3/CENP-A"/>
</dbReference>
<feature type="compositionally biased region" description="Basic residues" evidence="2">
    <location>
        <begin position="332"/>
        <end position="347"/>
    </location>
</feature>
<keyword evidence="4" id="KW-1185">Reference proteome</keyword>